<dbReference type="InterPro" id="IPR013757">
    <property type="entry name" value="Topo_IIA_A_a_sf"/>
</dbReference>
<feature type="domain" description="Topo IIA-type catalytic" evidence="11">
    <location>
        <begin position="36"/>
        <end position="500"/>
    </location>
</feature>
<dbReference type="InterPro" id="IPR006691">
    <property type="entry name" value="GyrA/parC_rep"/>
</dbReference>
<evidence type="ECO:0000256" key="2">
    <source>
        <dbReference type="ARBA" id="ARBA00008263"/>
    </source>
</evidence>
<evidence type="ECO:0000256" key="4">
    <source>
        <dbReference type="ARBA" id="ARBA00022840"/>
    </source>
</evidence>
<comment type="subcellular location">
    <subcellularLocation>
        <location evidence="9">Cytoplasm</location>
    </subcellularLocation>
</comment>
<dbReference type="SUPFAM" id="SSF56719">
    <property type="entry name" value="Type II DNA topoisomerase"/>
    <property type="match status" value="1"/>
</dbReference>
<dbReference type="GO" id="GO:0005524">
    <property type="term" value="F:ATP binding"/>
    <property type="evidence" value="ECO:0007669"/>
    <property type="project" value="UniProtKB-UniRule"/>
</dbReference>
<dbReference type="HAMAP" id="MF_01897">
    <property type="entry name" value="GyrA"/>
    <property type="match status" value="1"/>
</dbReference>
<evidence type="ECO:0000256" key="10">
    <source>
        <dbReference type="PROSITE-ProRule" id="PRU01384"/>
    </source>
</evidence>
<dbReference type="EC" id="5.6.2.2" evidence="9"/>
<keyword evidence="6 9" id="KW-0238">DNA-binding</keyword>
<comment type="catalytic activity">
    <reaction evidence="1 9 10">
        <text>ATP-dependent breakage, passage and rejoining of double-stranded DNA.</text>
        <dbReference type="EC" id="5.6.2.2"/>
    </reaction>
</comment>
<dbReference type="Pfam" id="PF03989">
    <property type="entry name" value="DNA_gyraseA_C"/>
    <property type="match status" value="6"/>
</dbReference>
<evidence type="ECO:0000313" key="13">
    <source>
        <dbReference type="Proteomes" id="UP000075391"/>
    </source>
</evidence>
<dbReference type="Pfam" id="PF00521">
    <property type="entry name" value="DNA_topoisoIV"/>
    <property type="match status" value="1"/>
</dbReference>
<dbReference type="NCBIfam" id="NF004044">
    <property type="entry name" value="PRK05561.1"/>
    <property type="match status" value="1"/>
</dbReference>
<evidence type="ECO:0000313" key="12">
    <source>
        <dbReference type="EMBL" id="KYG70873.1"/>
    </source>
</evidence>
<reference evidence="12 13" key="1">
    <citation type="submission" date="2016-03" db="EMBL/GenBank/DDBJ databases">
        <authorList>
            <person name="Ploux O."/>
        </authorList>
    </citation>
    <scope>NUCLEOTIDE SEQUENCE [LARGE SCALE GENOMIC DNA]</scope>
    <source>
        <strain evidence="12 13">BER2</strain>
    </source>
</reference>
<comment type="caution">
    <text evidence="12">The sequence shown here is derived from an EMBL/GenBank/DDBJ whole genome shotgun (WGS) entry which is preliminary data.</text>
</comment>
<dbReference type="RefSeq" id="WP_063242616.1">
    <property type="nucleotide sequence ID" value="NZ_CP168967.1"/>
</dbReference>
<evidence type="ECO:0000256" key="8">
    <source>
        <dbReference type="ARBA" id="ARBA00063644"/>
    </source>
</evidence>
<feature type="short sequence motif" description="GyrA-box" evidence="9">
    <location>
        <begin position="527"/>
        <end position="533"/>
    </location>
</feature>
<keyword evidence="4 9" id="KW-0067">ATP-binding</keyword>
<dbReference type="PANTHER" id="PTHR43493">
    <property type="entry name" value="DNA GYRASE/TOPOISOMERASE SUBUNIT A"/>
    <property type="match status" value="1"/>
</dbReference>
<dbReference type="OrthoDB" id="5287272at2"/>
<dbReference type="GO" id="GO:0005737">
    <property type="term" value="C:cytoplasm"/>
    <property type="evidence" value="ECO:0007669"/>
    <property type="project" value="UniProtKB-SubCell"/>
</dbReference>
<dbReference type="InterPro" id="IPR002205">
    <property type="entry name" value="Topo_IIA_dom_A"/>
</dbReference>
<dbReference type="SUPFAM" id="SSF101904">
    <property type="entry name" value="GyrA/ParC C-terminal domain-like"/>
    <property type="match status" value="1"/>
</dbReference>
<dbReference type="SMART" id="SM00434">
    <property type="entry name" value="TOP4c"/>
    <property type="match status" value="1"/>
</dbReference>
<dbReference type="FunFam" id="1.10.268.10:FF:000001">
    <property type="entry name" value="DNA gyrase subunit A"/>
    <property type="match status" value="1"/>
</dbReference>
<dbReference type="NCBIfam" id="TIGR01063">
    <property type="entry name" value="gyrA"/>
    <property type="match status" value="1"/>
</dbReference>
<keyword evidence="7 9" id="KW-0413">Isomerase</keyword>
<comment type="subunit">
    <text evidence="9">Heterotetramer, composed of two GyrA and two GyrB chains. In the heterotetramer, GyrA contains the active site tyrosine that forms a transient covalent intermediate with DNA, while GyrB binds cofactors and catalyzes ATP hydrolysis.</text>
</comment>
<dbReference type="FunFam" id="2.120.10.90:FF:000005">
    <property type="entry name" value="DNA topoisomerase 4 subunit A"/>
    <property type="match status" value="1"/>
</dbReference>
<dbReference type="InterPro" id="IPR050220">
    <property type="entry name" value="Type_II_DNA_Topoisomerases"/>
</dbReference>
<accession>A0A150WWP9</accession>
<dbReference type="GO" id="GO:0005694">
    <property type="term" value="C:chromosome"/>
    <property type="evidence" value="ECO:0007669"/>
    <property type="project" value="InterPro"/>
</dbReference>
<proteinExistence type="inferred from homology"/>
<evidence type="ECO:0000256" key="1">
    <source>
        <dbReference type="ARBA" id="ARBA00000185"/>
    </source>
</evidence>
<comment type="miscellaneous">
    <text evidence="9">Few gyrases are as efficient as E.coli at forming negative supercoils. Not all organisms have 2 type II topoisomerases; in organisms with a single type II topoisomerase this enzyme also has to decatenate newly replicated chromosomes.</text>
</comment>
<dbReference type="Gene3D" id="2.120.10.90">
    <property type="entry name" value="DNA gyrase/topoisomerase IV, subunit A, C-terminal"/>
    <property type="match status" value="1"/>
</dbReference>
<feature type="active site" description="O-(5'-phospho-DNA)-tyrosine intermediate" evidence="9 10">
    <location>
        <position position="124"/>
    </location>
</feature>
<dbReference type="EMBL" id="LUKF01000001">
    <property type="protein sequence ID" value="KYG70873.1"/>
    <property type="molecule type" value="Genomic_DNA"/>
</dbReference>
<evidence type="ECO:0000259" key="11">
    <source>
        <dbReference type="PROSITE" id="PS52040"/>
    </source>
</evidence>
<dbReference type="InterPro" id="IPR013760">
    <property type="entry name" value="Topo_IIA-like_dom_sf"/>
</dbReference>
<comment type="subunit">
    <text evidence="8">Heterotetramer composed of ParC and ParE.</text>
</comment>
<comment type="similarity">
    <text evidence="2 9">Belongs to the type II topoisomerase GyrA/ParC subunit family.</text>
</comment>
<dbReference type="Proteomes" id="UP000075391">
    <property type="component" value="Unassembled WGS sequence"/>
</dbReference>
<keyword evidence="5 9" id="KW-0799">Topoisomerase</keyword>
<dbReference type="InterPro" id="IPR005743">
    <property type="entry name" value="GyrA"/>
</dbReference>
<dbReference type="PROSITE" id="PS52040">
    <property type="entry name" value="TOPO_IIA"/>
    <property type="match status" value="1"/>
</dbReference>
<dbReference type="Gene3D" id="3.30.1360.40">
    <property type="match status" value="1"/>
</dbReference>
<dbReference type="GO" id="GO:0006265">
    <property type="term" value="P:DNA topological change"/>
    <property type="evidence" value="ECO:0007669"/>
    <property type="project" value="UniProtKB-UniRule"/>
</dbReference>
<protein>
    <recommendedName>
        <fullName evidence="9">DNA gyrase subunit A</fullName>
        <ecNumber evidence="9">5.6.2.2</ecNumber>
    </recommendedName>
</protein>
<dbReference type="CDD" id="cd00187">
    <property type="entry name" value="TOP4c"/>
    <property type="match status" value="1"/>
</dbReference>
<name>A0A150WWP9_BDEBC</name>
<evidence type="ECO:0000256" key="7">
    <source>
        <dbReference type="ARBA" id="ARBA00023235"/>
    </source>
</evidence>
<dbReference type="GO" id="GO:0006261">
    <property type="term" value="P:DNA-templated DNA replication"/>
    <property type="evidence" value="ECO:0007669"/>
    <property type="project" value="UniProtKB-UniRule"/>
</dbReference>
<sequence>MENNNEEKGVTRVDVSKEMRDAYLQYSMSVIVGRALPDVRDGLKPVHRRVLFAQSEMNNRPGRPYLKSARVVGDVIGKYHPHGDSAVYETMVRMAQDFSLRYPLEDGQGNFGSIDGDSAAAMRYTEIRMTHLAEELLQDIDKETIPFGPNYDDSLQIPLVLPAKFPNLLVNGSSGIAVGMATNIPPHNLGEVIDGCIELINKPECTLEDLMVHIKGPDFPSYGVIAGREGILQAYKKGRGIITLKAVAEIVPGKDREEIIVTEIPYQVNKAKLIESIADLVRDKQIEGISDIRDESSREGMRIVIQLKRGENASVILNRLYKYTQMQISLGIIMLALDAKNQPVTFDLKGMLEAFVDHRRDVVTKRCIFELKKAQERAHILEGLKKALDHIEEVIKTIRASKEATTAREALMSKFEFSERQAVAILEMRLQRLTGLERDKIIQELAELMKQIDWLKFVLADVREIYKIIVGELEDIKKRYADPRRTQIQGNLDDIEDEDLIADEDMVVTVTNTGLIKRMPTAEYRVQKRGGKGLKGMETKEEDYVTDLFSASTKTMLLVFTDKGKVYWCKVHKLPLGSRTSKGKSLANVVQLASGESVRAILPVDEFSENKYVVMLTEKGVIKKTSLDSFANPRAAGIIALTTDLEDGVIDVKISDGQSDIFIATKEGMSIRFNEADVREMGRTARGVKAITLAKDDIVVAMEVLEKNTKDTILMVTSKGYGKRSETGEYRIQSRGGVGIITQKTTEKVGVVIGTKKVSEKMELILSTDKGQVIRMKVTDISVLGRNTQGVRLINIDEKEETVTGVAVVEEDDATEESTPAPAGVTH</sequence>
<dbReference type="AlphaFoldDB" id="A0A150WWP9"/>
<keyword evidence="3 9" id="KW-0547">Nucleotide-binding</keyword>
<evidence type="ECO:0000256" key="3">
    <source>
        <dbReference type="ARBA" id="ARBA00022741"/>
    </source>
</evidence>
<dbReference type="PANTHER" id="PTHR43493:SF5">
    <property type="entry name" value="DNA GYRASE SUBUNIT A, CHLOROPLASTIC_MITOCHONDRIAL"/>
    <property type="match status" value="1"/>
</dbReference>
<dbReference type="InterPro" id="IPR013758">
    <property type="entry name" value="Topo_IIA_A/C_ab"/>
</dbReference>
<evidence type="ECO:0000256" key="5">
    <source>
        <dbReference type="ARBA" id="ARBA00023029"/>
    </source>
</evidence>
<dbReference type="NCBIfam" id="NF004043">
    <property type="entry name" value="PRK05560.1"/>
    <property type="match status" value="1"/>
</dbReference>
<dbReference type="GO" id="GO:0034335">
    <property type="term" value="F:DNA negative supercoiling activity"/>
    <property type="evidence" value="ECO:0007669"/>
    <property type="project" value="UniProtKB-ARBA"/>
</dbReference>
<dbReference type="InterPro" id="IPR035516">
    <property type="entry name" value="Gyrase/topoIV_suA_C"/>
</dbReference>
<dbReference type="Gene3D" id="3.90.199.10">
    <property type="entry name" value="Topoisomerase II, domain 5"/>
    <property type="match status" value="1"/>
</dbReference>
<evidence type="ECO:0000256" key="6">
    <source>
        <dbReference type="ARBA" id="ARBA00023125"/>
    </source>
</evidence>
<keyword evidence="9" id="KW-0963">Cytoplasm</keyword>
<dbReference type="Gene3D" id="1.10.268.10">
    <property type="entry name" value="Topoisomerase, domain 3"/>
    <property type="match status" value="1"/>
</dbReference>
<dbReference type="FunFam" id="3.30.1360.40:FF:000002">
    <property type="entry name" value="DNA gyrase subunit A"/>
    <property type="match status" value="1"/>
</dbReference>
<dbReference type="GO" id="GO:0009330">
    <property type="term" value="C:DNA topoisomerase type II (double strand cut, ATP-hydrolyzing) complex"/>
    <property type="evidence" value="ECO:0007669"/>
    <property type="project" value="TreeGrafter"/>
</dbReference>
<dbReference type="GO" id="GO:0003677">
    <property type="term" value="F:DNA binding"/>
    <property type="evidence" value="ECO:0007669"/>
    <property type="project" value="UniProtKB-UniRule"/>
</dbReference>
<gene>
    <name evidence="9" type="primary">gyrA</name>
    <name evidence="12" type="ORF">AZI85_02790</name>
</gene>
<comment type="function">
    <text evidence="9">A type II topoisomerase that negatively supercoils closed circular double-stranded (ds) DNA in an ATP-dependent manner to modulate DNA topology and maintain chromosomes in an underwound state. Negative supercoiling favors strand separation, and DNA replication, transcription, recombination and repair, all of which involve strand separation. Also able to catalyze the interconversion of other topological isomers of dsDNA rings, including catenanes and knotted rings. Type II topoisomerases break and join 2 DNA strands simultaneously in an ATP-dependent manner.</text>
</comment>
<evidence type="ECO:0000256" key="9">
    <source>
        <dbReference type="HAMAP-Rule" id="MF_01897"/>
    </source>
</evidence>
<dbReference type="FunFam" id="3.90.199.10:FF:000001">
    <property type="entry name" value="DNA gyrase subunit A"/>
    <property type="match status" value="1"/>
</dbReference>
<organism evidence="12 13">
    <name type="scientific">Bdellovibrio bacteriovorus</name>
    <dbReference type="NCBI Taxonomy" id="959"/>
    <lineage>
        <taxon>Bacteria</taxon>
        <taxon>Pseudomonadati</taxon>
        <taxon>Bdellovibrionota</taxon>
        <taxon>Bdellovibrionia</taxon>
        <taxon>Bdellovibrionales</taxon>
        <taxon>Pseudobdellovibrionaceae</taxon>
        <taxon>Bdellovibrio</taxon>
    </lineage>
</organism>